<dbReference type="PANTHER" id="PTHR30399:SF1">
    <property type="entry name" value="UTP PYROPHOSPHATASE"/>
    <property type="match status" value="1"/>
</dbReference>
<dbReference type="Gene3D" id="3.30.2010.10">
    <property type="entry name" value="Metalloproteases ('zincins'), catalytic domain"/>
    <property type="match status" value="1"/>
</dbReference>
<dbReference type="RefSeq" id="WP_160952873.1">
    <property type="nucleotide sequence ID" value="NZ_WWEQ01000016.1"/>
</dbReference>
<sequence length="180" mass="20104">MDAQEVRALLAADEISISRSARRRKTISLTRRGERWHLAVPQSYDPRRHSAQIAQLITRMERRAARGPAPDAALAERAALLNARVFDDGLAPASVVWSQQQLERFGSTTTATGAIRISAQLREAPQWVIDAVLVHELAHLREPNHSPAFKALVARYKRTAEADIYLAGFSHGRAVERARR</sequence>
<reference evidence="2 3" key="1">
    <citation type="submission" date="2020-01" db="EMBL/GenBank/DDBJ databases">
        <authorList>
            <person name="Deng T."/>
        </authorList>
    </citation>
    <scope>NUCLEOTIDE SEQUENCE [LARGE SCALE GENOMIC DNA]</scope>
    <source>
        <strain evidence="2 3">5221</strain>
    </source>
</reference>
<accession>A0A6N9H5T8</accession>
<dbReference type="EMBL" id="WWEQ01000016">
    <property type="protein sequence ID" value="MYM19440.1"/>
    <property type="molecule type" value="Genomic_DNA"/>
</dbReference>
<dbReference type="InterPro" id="IPR002725">
    <property type="entry name" value="YgjP-like_metallopeptidase"/>
</dbReference>
<gene>
    <name evidence="2" type="ORF">GSY69_05520</name>
</gene>
<proteinExistence type="predicted"/>
<comment type="caution">
    <text evidence="2">The sequence shown here is derived from an EMBL/GenBank/DDBJ whole genome shotgun (WGS) entry which is preliminary data.</text>
</comment>
<feature type="domain" description="YgjP-like metallopeptidase" evidence="1">
    <location>
        <begin position="99"/>
        <end position="156"/>
    </location>
</feature>
<dbReference type="AlphaFoldDB" id="A0A6N9H5T8"/>
<dbReference type="Pfam" id="PF01863">
    <property type="entry name" value="YgjP-like"/>
    <property type="match status" value="1"/>
</dbReference>
<dbReference type="PANTHER" id="PTHR30399">
    <property type="entry name" value="UNCHARACTERIZED PROTEIN YGJP"/>
    <property type="match status" value="1"/>
</dbReference>
<evidence type="ECO:0000313" key="3">
    <source>
        <dbReference type="Proteomes" id="UP000469215"/>
    </source>
</evidence>
<keyword evidence="3" id="KW-1185">Reference proteome</keyword>
<name>A0A6N9H5T8_9MICO</name>
<protein>
    <submittedName>
        <fullName evidence="2">DUF45 domain-containing protein</fullName>
    </submittedName>
</protein>
<dbReference type="Proteomes" id="UP000469215">
    <property type="component" value="Unassembled WGS sequence"/>
</dbReference>
<evidence type="ECO:0000313" key="2">
    <source>
        <dbReference type="EMBL" id="MYM19440.1"/>
    </source>
</evidence>
<dbReference type="CDD" id="cd07344">
    <property type="entry name" value="M48_yhfN_like"/>
    <property type="match status" value="1"/>
</dbReference>
<dbReference type="InterPro" id="IPR053136">
    <property type="entry name" value="UTP_pyrophosphatase-like"/>
</dbReference>
<organism evidence="2 3">
    <name type="scientific">Brevibacterium rongguiense</name>
    <dbReference type="NCBI Taxonomy" id="2695267"/>
    <lineage>
        <taxon>Bacteria</taxon>
        <taxon>Bacillati</taxon>
        <taxon>Actinomycetota</taxon>
        <taxon>Actinomycetes</taxon>
        <taxon>Micrococcales</taxon>
        <taxon>Brevibacteriaceae</taxon>
        <taxon>Brevibacterium</taxon>
    </lineage>
</organism>
<evidence type="ECO:0000259" key="1">
    <source>
        <dbReference type="Pfam" id="PF01863"/>
    </source>
</evidence>